<dbReference type="EMBL" id="JACGZW010000008">
    <property type="protein sequence ID" value="MBB1156408.1"/>
    <property type="molecule type" value="Genomic_DNA"/>
</dbReference>
<dbReference type="PANTHER" id="PTHR46630">
    <property type="entry name" value="TETRATRICOPEPTIDE REPEAT PROTEIN 29"/>
    <property type="match status" value="1"/>
</dbReference>
<comment type="caution">
    <text evidence="7">The sequence shown here is derived from an EMBL/GenBank/DDBJ whole genome shotgun (WGS) entry which is preliminary data.</text>
</comment>
<evidence type="ECO:0000256" key="2">
    <source>
        <dbReference type="ARBA" id="ARBA00022490"/>
    </source>
</evidence>
<accession>A0A7W3W045</accession>
<keyword evidence="3" id="KW-0677">Repeat</keyword>
<dbReference type="AlphaFoldDB" id="A0A7W3W045"/>
<reference evidence="7 8" key="1">
    <citation type="submission" date="2020-08" db="EMBL/GenBank/DDBJ databases">
        <title>Amycolatopsis sp. nov. DR6-1 isolated from Dendrobium heterocarpum.</title>
        <authorList>
            <person name="Tedsree N."/>
            <person name="Kuncharoen N."/>
            <person name="Likhitwitayawuid K."/>
            <person name="Tanasupawat S."/>
        </authorList>
    </citation>
    <scope>NUCLEOTIDE SEQUENCE [LARGE SCALE GENOMIC DNA]</scope>
    <source>
        <strain evidence="7 8">DR6-1</strain>
    </source>
</reference>
<sequence length="915" mass="97894">MAAPTEQELWSRLWSSRSLPFGKGQIAETESLVRAADADGTPELRYAARISLIRAYNQGDEPAKAFVPFAWCLAKRDQGEGDEDWDHSLFWSFKAAVAALADFPEVPLDRTYAVLDDMERRYRAAGHTMNPVHQHRQLVARHVGDHETAAEQYRLWNAAPRGEMSDCIGCEPSEKVAYLSRYGRFEEAVAVAEPVVGGTFTCTEQPNAILSALLLPYVRTGRLEEAASAHRQAYRTIRHNRLNVYLIPHHLRFCARTGNHVRGLEILERHLGWLDEAPSPFVEMEFCAAAALNLRLVAESGHGGTTVRRPGGESSVQALHDELSERALGIAARFDARNGTGEQSDLVRAVLAAEPIVDHLPLSLTSPRPASPPRKSAAPSLPDTPEELADLAEKHLRRSEDAAAEAVWAKFDELCPEPAGSLLARRLSGSASSSVDADPEAAERDWLRAAELFAAEGDEVARHAAASKAGFVRHQLGEPEAALVALSGAAEALAGLGDQEQHVRALLRWSMALAATDDLDAAFEILGRADAAVAAEVPVDLTARLLLLRGELTARSGRLDEAREPAGRAAELFAEAGFADQAAWARLMAGRMTAATGDLETAYATVRRAESAVTPGLRAQVRHTLGLLASDLDLPEEAADHYRGEVADLAEAGDVTGAALAQLGLAAAAGRAGDALTAADAAESAIEVLEKGGDEDELARARYLLAGAHRTLSQRDPALALLEQVLGHFAAAGNEPAAGQAAETIGDILDELDRDGEAAESYQRAAEHFRTAEIPVDTVRNLRQAALTWQWAKGSDQALSVLAEAEKSAADLEGDEPPVLWERAMVALNGGKLLASAEQPGQALIRATAAVELFLALGATTEAAIAAGLRAQLLVELGRPAEARAATEAAIEGLPPEATEQIERLEYLLANLDEE</sequence>
<comment type="subcellular location">
    <subcellularLocation>
        <location evidence="1">Cytoplasm</location>
    </subcellularLocation>
</comment>
<proteinExistence type="inferred from homology"/>
<evidence type="ECO:0000256" key="5">
    <source>
        <dbReference type="ARBA" id="ARBA00038253"/>
    </source>
</evidence>
<feature type="region of interest" description="Disordered" evidence="6">
    <location>
        <begin position="361"/>
        <end position="384"/>
    </location>
</feature>
<dbReference type="GO" id="GO:0005737">
    <property type="term" value="C:cytoplasm"/>
    <property type="evidence" value="ECO:0007669"/>
    <property type="project" value="UniProtKB-SubCell"/>
</dbReference>
<keyword evidence="2" id="KW-0963">Cytoplasm</keyword>
<evidence type="ECO:0000313" key="7">
    <source>
        <dbReference type="EMBL" id="MBB1156408.1"/>
    </source>
</evidence>
<keyword evidence="8" id="KW-1185">Reference proteome</keyword>
<evidence type="ECO:0000256" key="1">
    <source>
        <dbReference type="ARBA" id="ARBA00004496"/>
    </source>
</evidence>
<gene>
    <name evidence="7" type="ORF">H4281_24920</name>
</gene>
<dbReference type="RefSeq" id="WP_182893351.1">
    <property type="nucleotide sequence ID" value="NZ_JACGZW010000008.1"/>
</dbReference>
<dbReference type="InterPro" id="IPR011990">
    <property type="entry name" value="TPR-like_helical_dom_sf"/>
</dbReference>
<evidence type="ECO:0000313" key="8">
    <source>
        <dbReference type="Proteomes" id="UP000526734"/>
    </source>
</evidence>
<dbReference type="PANTHER" id="PTHR46630:SF1">
    <property type="entry name" value="TETRATRICOPEPTIDE REPEAT PROTEIN 29"/>
    <property type="match status" value="1"/>
</dbReference>
<organism evidence="7 8">
    <name type="scientific">Amycolatopsis dendrobii</name>
    <dbReference type="NCBI Taxonomy" id="2760662"/>
    <lineage>
        <taxon>Bacteria</taxon>
        <taxon>Bacillati</taxon>
        <taxon>Actinomycetota</taxon>
        <taxon>Actinomycetes</taxon>
        <taxon>Pseudonocardiales</taxon>
        <taxon>Pseudonocardiaceae</taxon>
        <taxon>Amycolatopsis</taxon>
    </lineage>
</organism>
<protein>
    <recommendedName>
        <fullName evidence="9">Tetratricopeptide repeat protein</fullName>
    </recommendedName>
</protein>
<dbReference type="Proteomes" id="UP000526734">
    <property type="component" value="Unassembled WGS sequence"/>
</dbReference>
<evidence type="ECO:0000256" key="3">
    <source>
        <dbReference type="ARBA" id="ARBA00022737"/>
    </source>
</evidence>
<evidence type="ECO:0000256" key="6">
    <source>
        <dbReference type="SAM" id="MobiDB-lite"/>
    </source>
</evidence>
<dbReference type="Gene3D" id="1.25.40.10">
    <property type="entry name" value="Tetratricopeptide repeat domain"/>
    <property type="match status" value="2"/>
</dbReference>
<comment type="similarity">
    <text evidence="5">Belongs to the Rap family.</text>
</comment>
<evidence type="ECO:0008006" key="9">
    <source>
        <dbReference type="Google" id="ProtNLM"/>
    </source>
</evidence>
<dbReference type="InterPro" id="IPR051476">
    <property type="entry name" value="Bac_ResReg_Asp_Phosphatase"/>
</dbReference>
<name>A0A7W3W045_9PSEU</name>
<dbReference type="SUPFAM" id="SSF48452">
    <property type="entry name" value="TPR-like"/>
    <property type="match status" value="3"/>
</dbReference>
<evidence type="ECO:0000256" key="4">
    <source>
        <dbReference type="ARBA" id="ARBA00022803"/>
    </source>
</evidence>
<keyword evidence="4" id="KW-0802">TPR repeat</keyword>